<gene>
    <name evidence="2" type="ORF">EYF80_040368</name>
</gene>
<keyword evidence="3" id="KW-1185">Reference proteome</keyword>
<reference evidence="2 3" key="1">
    <citation type="submission" date="2019-03" db="EMBL/GenBank/DDBJ databases">
        <title>First draft genome of Liparis tanakae, snailfish: a comprehensive survey of snailfish specific genes.</title>
        <authorList>
            <person name="Kim W."/>
            <person name="Song I."/>
            <person name="Jeong J.-H."/>
            <person name="Kim D."/>
            <person name="Kim S."/>
            <person name="Ryu S."/>
            <person name="Song J.Y."/>
            <person name="Lee S.K."/>
        </authorList>
    </citation>
    <scope>NUCLEOTIDE SEQUENCE [LARGE SCALE GENOMIC DNA]</scope>
    <source>
        <tissue evidence="2">Muscle</tissue>
    </source>
</reference>
<name>A0A4Z2G8Y7_9TELE</name>
<dbReference type="AlphaFoldDB" id="A0A4Z2G8Y7"/>
<dbReference type="EMBL" id="SRLO01000657">
    <property type="protein sequence ID" value="TNN49413.1"/>
    <property type="molecule type" value="Genomic_DNA"/>
</dbReference>
<protein>
    <submittedName>
        <fullName evidence="2">Uncharacterized protein</fullName>
    </submittedName>
</protein>
<feature type="compositionally biased region" description="Low complexity" evidence="1">
    <location>
        <begin position="20"/>
        <end position="33"/>
    </location>
</feature>
<comment type="caution">
    <text evidence="2">The sequence shown here is derived from an EMBL/GenBank/DDBJ whole genome shotgun (WGS) entry which is preliminary data.</text>
</comment>
<sequence>MKPTSSTSFWGLTLRACHHSSSPQSNTWSTSPNLKPRAWLRKPHSPLRSAGPPARMKEMKMPSPSSPPTMLKPSPVEPRWIRTLRGSLEVKSRCSPGDVVISHHAVQNGREAARREALLLVRSGGL</sequence>
<accession>A0A4Z2G8Y7</accession>
<organism evidence="2 3">
    <name type="scientific">Liparis tanakae</name>
    <name type="common">Tanaka's snailfish</name>
    <dbReference type="NCBI Taxonomy" id="230148"/>
    <lineage>
        <taxon>Eukaryota</taxon>
        <taxon>Metazoa</taxon>
        <taxon>Chordata</taxon>
        <taxon>Craniata</taxon>
        <taxon>Vertebrata</taxon>
        <taxon>Euteleostomi</taxon>
        <taxon>Actinopterygii</taxon>
        <taxon>Neopterygii</taxon>
        <taxon>Teleostei</taxon>
        <taxon>Neoteleostei</taxon>
        <taxon>Acanthomorphata</taxon>
        <taxon>Eupercaria</taxon>
        <taxon>Perciformes</taxon>
        <taxon>Cottioidei</taxon>
        <taxon>Cottales</taxon>
        <taxon>Liparidae</taxon>
        <taxon>Liparis</taxon>
    </lineage>
</organism>
<feature type="region of interest" description="Disordered" evidence="1">
    <location>
        <begin position="18"/>
        <end position="77"/>
    </location>
</feature>
<dbReference type="Proteomes" id="UP000314294">
    <property type="component" value="Unassembled WGS sequence"/>
</dbReference>
<evidence type="ECO:0000313" key="3">
    <source>
        <dbReference type="Proteomes" id="UP000314294"/>
    </source>
</evidence>
<evidence type="ECO:0000313" key="2">
    <source>
        <dbReference type="EMBL" id="TNN49413.1"/>
    </source>
</evidence>
<proteinExistence type="predicted"/>
<evidence type="ECO:0000256" key="1">
    <source>
        <dbReference type="SAM" id="MobiDB-lite"/>
    </source>
</evidence>